<dbReference type="AlphaFoldDB" id="E0XX89"/>
<comment type="similarity">
    <text evidence="1">Belongs to the PrpD family.</text>
</comment>
<name>E0XX89_9PROT</name>
<dbReference type="Gene3D" id="1.10.4100.10">
    <property type="entry name" value="2-methylcitrate dehydratase PrpD"/>
    <property type="match status" value="1"/>
</dbReference>
<dbReference type="InterPro" id="IPR045336">
    <property type="entry name" value="MmgE_PrpD_N"/>
</dbReference>
<dbReference type="SUPFAM" id="SSF103378">
    <property type="entry name" value="2-methylcitrate dehydratase PrpD"/>
    <property type="match status" value="1"/>
</dbReference>
<dbReference type="InterPro" id="IPR005656">
    <property type="entry name" value="MmgE_PrpD"/>
</dbReference>
<dbReference type="GO" id="GO:0016829">
    <property type="term" value="F:lyase activity"/>
    <property type="evidence" value="ECO:0007669"/>
    <property type="project" value="InterPro"/>
</dbReference>
<dbReference type="InterPro" id="IPR042188">
    <property type="entry name" value="MmgE/PrpD_sf_2"/>
</dbReference>
<dbReference type="PANTHER" id="PTHR16943">
    <property type="entry name" value="2-METHYLCITRATE DEHYDRATASE-RELATED"/>
    <property type="match status" value="1"/>
</dbReference>
<proteinExistence type="inferred from homology"/>
<dbReference type="InterPro" id="IPR042183">
    <property type="entry name" value="MmgE/PrpD_sf_1"/>
</dbReference>
<dbReference type="Pfam" id="PF03972">
    <property type="entry name" value="MmgE_PrpD_N"/>
    <property type="match status" value="1"/>
</dbReference>
<dbReference type="PANTHER" id="PTHR16943:SF8">
    <property type="entry name" value="2-METHYLCITRATE DEHYDRATASE"/>
    <property type="match status" value="1"/>
</dbReference>
<evidence type="ECO:0000259" key="2">
    <source>
        <dbReference type="Pfam" id="PF03972"/>
    </source>
</evidence>
<dbReference type="Gene3D" id="3.30.1330.120">
    <property type="entry name" value="2-methylcitrate dehydratase PrpD"/>
    <property type="match status" value="1"/>
</dbReference>
<evidence type="ECO:0000313" key="4">
    <source>
        <dbReference type="EMBL" id="ADI19030.1"/>
    </source>
</evidence>
<protein>
    <submittedName>
        <fullName evidence="4">Uncharacterized protein involved in propionate catabolism</fullName>
    </submittedName>
</protein>
<evidence type="ECO:0000259" key="3">
    <source>
        <dbReference type="Pfam" id="PF19305"/>
    </source>
</evidence>
<dbReference type="InterPro" id="IPR036148">
    <property type="entry name" value="MmgE/PrpD_sf"/>
</dbReference>
<dbReference type="EMBL" id="GU474907">
    <property type="protein sequence ID" value="ADI19030.1"/>
    <property type="molecule type" value="Genomic_DNA"/>
</dbReference>
<accession>E0XX89</accession>
<feature type="domain" description="MmgE/PrpD N-terminal" evidence="2">
    <location>
        <begin position="25"/>
        <end position="268"/>
    </location>
</feature>
<dbReference type="InterPro" id="IPR045337">
    <property type="entry name" value="MmgE_PrpD_C"/>
</dbReference>
<organism evidence="4">
    <name type="scientific">uncultured alpha proteobacterium HF0070_05I22</name>
    <dbReference type="NCBI Taxonomy" id="710803"/>
    <lineage>
        <taxon>Bacteria</taxon>
        <taxon>Pseudomonadati</taxon>
        <taxon>Pseudomonadota</taxon>
        <taxon>Alphaproteobacteria</taxon>
        <taxon>environmental samples</taxon>
    </lineage>
</organism>
<dbReference type="Pfam" id="PF19305">
    <property type="entry name" value="MmgE_PrpD_C"/>
    <property type="match status" value="1"/>
</dbReference>
<evidence type="ECO:0000256" key="1">
    <source>
        <dbReference type="ARBA" id="ARBA00006174"/>
    </source>
</evidence>
<sequence length="471" mass="50710">MSRAQRIAKSEVRMVQEKNNANLTQQLAEFVAEKSHGDLPTEVVEQTKLFILDTIGCALGGRVQAKEEVTWVTDFAQGQKAEGRSTVFGEVKKTNAVTAALTNGTMAHTIDFDDTHMPSISHLGSSLVATTFALAEELQSSGAEILEAFVLGFEVAGRIGRCTMPTHYKYWHPTATFGGIGAAAAAAKLMKLDAVGIEMAIGYAADAAGGLRYGVNNGDFSKSLHPGMAAMKAVIFAQLIKIGAMGPLGILEYPSGFFNAFSENPRPEYLLDRLGETFEVSVGGLKSIPTMQCTHTAVAKTMDLASQHKLSIEQIEEVSIVQSETIPGQGMNYAPTSPLAARLSTPFVVSLGLKDGSVALDRFTDEMLSDPEINQMMPKIKIKASGDLAEKYPNTVAAIVNIKTRDGKNFCGEQIYARGDPNNRMSKDEITTKFQMLARDVIGDDRVNQASAEILALEDAADIYKITNLLS</sequence>
<reference evidence="4" key="1">
    <citation type="journal article" date="2011" name="Environ. Microbiol.">
        <title>Time-series analyses of Monterey Bay coastal microbial picoplankton using a 'genome proxy' microarray.</title>
        <authorList>
            <person name="Rich V.I."/>
            <person name="Pham V.D."/>
            <person name="Eppley J."/>
            <person name="Shi Y."/>
            <person name="DeLong E.F."/>
        </authorList>
    </citation>
    <scope>NUCLEOTIDE SEQUENCE</scope>
</reference>
<feature type="domain" description="MmgE/PrpD C-terminal" evidence="3">
    <location>
        <begin position="289"/>
        <end position="452"/>
    </location>
</feature>